<dbReference type="AlphaFoldDB" id="A0A2U1PRQ3"/>
<keyword evidence="3" id="KW-1185">Reference proteome</keyword>
<proteinExistence type="predicted"/>
<feature type="region of interest" description="Disordered" evidence="1">
    <location>
        <begin position="261"/>
        <end position="284"/>
    </location>
</feature>
<evidence type="ECO:0000313" key="2">
    <source>
        <dbReference type="EMBL" id="PWA88413.1"/>
    </source>
</evidence>
<dbReference type="Proteomes" id="UP000245207">
    <property type="component" value="Unassembled WGS sequence"/>
</dbReference>
<dbReference type="EMBL" id="PKPP01000817">
    <property type="protein sequence ID" value="PWA88413.1"/>
    <property type="molecule type" value="Genomic_DNA"/>
</dbReference>
<accession>A0A2U1PRQ3</accession>
<comment type="caution">
    <text evidence="2">The sequence shown here is derived from an EMBL/GenBank/DDBJ whole genome shotgun (WGS) entry which is preliminary data.</text>
</comment>
<organism evidence="2 3">
    <name type="scientific">Artemisia annua</name>
    <name type="common">Sweet wormwood</name>
    <dbReference type="NCBI Taxonomy" id="35608"/>
    <lineage>
        <taxon>Eukaryota</taxon>
        <taxon>Viridiplantae</taxon>
        <taxon>Streptophyta</taxon>
        <taxon>Embryophyta</taxon>
        <taxon>Tracheophyta</taxon>
        <taxon>Spermatophyta</taxon>
        <taxon>Magnoliopsida</taxon>
        <taxon>eudicotyledons</taxon>
        <taxon>Gunneridae</taxon>
        <taxon>Pentapetalae</taxon>
        <taxon>asterids</taxon>
        <taxon>campanulids</taxon>
        <taxon>Asterales</taxon>
        <taxon>Asteraceae</taxon>
        <taxon>Asteroideae</taxon>
        <taxon>Anthemideae</taxon>
        <taxon>Artemisiinae</taxon>
        <taxon>Artemisia</taxon>
    </lineage>
</organism>
<protein>
    <submittedName>
        <fullName evidence="2">Uncharacterized protein</fullName>
    </submittedName>
</protein>
<gene>
    <name evidence="2" type="ORF">CTI12_AA119990</name>
</gene>
<reference evidence="2 3" key="1">
    <citation type="journal article" date="2018" name="Mol. Plant">
        <title>The genome of Artemisia annua provides insight into the evolution of Asteraceae family and artemisinin biosynthesis.</title>
        <authorList>
            <person name="Shen Q."/>
            <person name="Zhang L."/>
            <person name="Liao Z."/>
            <person name="Wang S."/>
            <person name="Yan T."/>
            <person name="Shi P."/>
            <person name="Liu M."/>
            <person name="Fu X."/>
            <person name="Pan Q."/>
            <person name="Wang Y."/>
            <person name="Lv Z."/>
            <person name="Lu X."/>
            <person name="Zhang F."/>
            <person name="Jiang W."/>
            <person name="Ma Y."/>
            <person name="Chen M."/>
            <person name="Hao X."/>
            <person name="Li L."/>
            <person name="Tang Y."/>
            <person name="Lv G."/>
            <person name="Zhou Y."/>
            <person name="Sun X."/>
            <person name="Brodelius P.E."/>
            <person name="Rose J.K.C."/>
            <person name="Tang K."/>
        </authorList>
    </citation>
    <scope>NUCLEOTIDE SEQUENCE [LARGE SCALE GENOMIC DNA]</scope>
    <source>
        <strain evidence="3">cv. Huhao1</strain>
        <tissue evidence="2">Leaf</tissue>
    </source>
</reference>
<evidence type="ECO:0000313" key="3">
    <source>
        <dbReference type="Proteomes" id="UP000245207"/>
    </source>
</evidence>
<dbReference type="InterPro" id="IPR036815">
    <property type="entry name" value="14-3-3_dom_sf"/>
</dbReference>
<sequence>MGILSKAARDRKLDKELEICLDVFLYLLEFKSNDVLRAASDNIKDVMKELRESKSGDDKDLSSIIKECRSKVVNQLQYICDNNVSYKEAFVHFKSKIEEAHLTADNDDDTTAKVVGASKKKKGKASQLTKLELQQQRDDEKKLNVCWEKQEVVKQLTWDYQITVDFIQSFVIGKEAAATHKDTILIDAFRNISNGYRDLYNFYGYDEDDKWYHLDVSRMIKEYKSKVEKELLQVCNKVSHPTIKEAFTRHLADVKAGTIPAQNHRPHLHNKDEKRMSTKQKTSVIKKKKRSRLLMRRRELTFVKHKPPLFLEHHSHRHSQCCFRNTYFDRMYGHFRKSPPKEGEDDIDDV</sequence>
<name>A0A2U1PRQ3_ARTAN</name>
<evidence type="ECO:0000256" key="1">
    <source>
        <dbReference type="SAM" id="MobiDB-lite"/>
    </source>
</evidence>
<dbReference type="SUPFAM" id="SSF48445">
    <property type="entry name" value="14-3-3 protein"/>
    <property type="match status" value="1"/>
</dbReference>